<accession>A0AAN7TWL3</accession>
<sequence>MVAKQLELLFSGTEGLETPDQHADSANHNSVDFQPSVFEDSDADEDIPYENPQTGEKGSIKRAASLATFDDGPEKRNRVQGGKAAVPKKIEADYDSDDGRIVELKQQGYSDEFVRQKLIQENRIRYNAKTVGSRWLRIRKALAVAEEDRLDDELSDWHIGEDDVLHESVKAIEEKYEKALQKLMENKWKDISQELTLRLEKKKFTGKACRERYEAIANGTALLALEIDPDQEGRRIMRETRIAAAKQRRQTEAAEQQRFADAKKAKIGARKITDAKKQEVLIAERTHRLAEKKEEEQLKKDRAVEKMRIKNQKKDALAQAAKELKWLHAKAKAEKMLMKKFSKDFPNTALRSVANGKGEARRSSKTFHDGYESEMDMATNHEDAADADTEEDMDSDGGEIHSVLGVDIKSLAPADTPIQAVNLTTNPSPPSGPITQATLADPRTIMTLPELDLLLKRHSLSSRSPTESNLAVIARIQAHIASLNTAELNALMRGSLLPIRGRRAEKERLLAEYEAGGSDGY</sequence>
<dbReference type="InterPro" id="IPR001005">
    <property type="entry name" value="SANT/Myb"/>
</dbReference>
<dbReference type="EMBL" id="JAVRRL010000003">
    <property type="protein sequence ID" value="KAK5117977.1"/>
    <property type="molecule type" value="Genomic_DNA"/>
</dbReference>
<comment type="caution">
    <text evidence="3">The sequence shown here is derived from an EMBL/GenBank/DDBJ whole genome shotgun (WGS) entry which is preliminary data.</text>
</comment>
<dbReference type="InterPro" id="IPR056043">
    <property type="entry name" value="DUF7626"/>
</dbReference>
<gene>
    <name evidence="3" type="ORF">LTR62_004021</name>
</gene>
<feature type="region of interest" description="Disordered" evidence="1">
    <location>
        <begin position="13"/>
        <end position="61"/>
    </location>
</feature>
<evidence type="ECO:0000259" key="2">
    <source>
        <dbReference type="PROSITE" id="PS50090"/>
    </source>
</evidence>
<name>A0AAN7TWL3_9PEZI</name>
<dbReference type="Pfam" id="PF24625">
    <property type="entry name" value="DUF7626"/>
    <property type="match status" value="1"/>
</dbReference>
<feature type="domain" description="Myb-like" evidence="2">
    <location>
        <begin position="149"/>
        <end position="217"/>
    </location>
</feature>
<proteinExistence type="predicted"/>
<protein>
    <recommendedName>
        <fullName evidence="2">Myb-like domain-containing protein</fullName>
    </recommendedName>
</protein>
<evidence type="ECO:0000313" key="4">
    <source>
        <dbReference type="Proteomes" id="UP001310890"/>
    </source>
</evidence>
<evidence type="ECO:0000256" key="1">
    <source>
        <dbReference type="SAM" id="MobiDB-lite"/>
    </source>
</evidence>
<dbReference type="AlphaFoldDB" id="A0AAN7TWL3"/>
<dbReference type="CDD" id="cd00167">
    <property type="entry name" value="SANT"/>
    <property type="match status" value="1"/>
</dbReference>
<evidence type="ECO:0000313" key="3">
    <source>
        <dbReference type="EMBL" id="KAK5117977.1"/>
    </source>
</evidence>
<reference evidence="3" key="1">
    <citation type="submission" date="2023-08" db="EMBL/GenBank/DDBJ databases">
        <title>Black Yeasts Isolated from many extreme environments.</title>
        <authorList>
            <person name="Coleine C."/>
            <person name="Stajich J.E."/>
            <person name="Selbmann L."/>
        </authorList>
    </citation>
    <scope>NUCLEOTIDE SEQUENCE</scope>
    <source>
        <strain evidence="3">CCFEE 5401</strain>
    </source>
</reference>
<feature type="compositionally biased region" description="Acidic residues" evidence="1">
    <location>
        <begin position="39"/>
        <end position="48"/>
    </location>
</feature>
<dbReference type="Proteomes" id="UP001310890">
    <property type="component" value="Unassembled WGS sequence"/>
</dbReference>
<dbReference type="PROSITE" id="PS50090">
    <property type="entry name" value="MYB_LIKE"/>
    <property type="match status" value="1"/>
</dbReference>
<organism evidence="3 4">
    <name type="scientific">Meristemomyces frigidus</name>
    <dbReference type="NCBI Taxonomy" id="1508187"/>
    <lineage>
        <taxon>Eukaryota</taxon>
        <taxon>Fungi</taxon>
        <taxon>Dikarya</taxon>
        <taxon>Ascomycota</taxon>
        <taxon>Pezizomycotina</taxon>
        <taxon>Dothideomycetes</taxon>
        <taxon>Dothideomycetidae</taxon>
        <taxon>Mycosphaerellales</taxon>
        <taxon>Teratosphaeriaceae</taxon>
        <taxon>Meristemomyces</taxon>
    </lineage>
</organism>